<sequence>MNAPDPYSIPSRALPPTWRGSAEDPRSGWTRLWFYLGWIVLGWSLLLGGLFLFGLWRSVDDPHGWGRILCILGLGGGALPMACIGITAIVKCRRPAS</sequence>
<evidence type="ECO:0000313" key="4">
    <source>
        <dbReference type="Proteomes" id="UP000639274"/>
    </source>
</evidence>
<accession>A0A974Y1L9</accession>
<dbReference type="AlphaFoldDB" id="A0A974Y1L9"/>
<keyword evidence="2" id="KW-0812">Transmembrane</keyword>
<reference evidence="3 4" key="1">
    <citation type="submission" date="2021-03" db="EMBL/GenBank/DDBJ databases">
        <title>Lysobacter sp. nov. isolated from soil of gangwondo yeongwol, south Korea.</title>
        <authorList>
            <person name="Kim K.R."/>
            <person name="Kim K.H."/>
            <person name="Jeon C.O."/>
        </authorList>
    </citation>
    <scope>NUCLEOTIDE SEQUENCE [LARGE SCALE GENOMIC DNA]</scope>
    <source>
        <strain evidence="3 4">R19</strain>
    </source>
</reference>
<feature type="transmembrane region" description="Helical" evidence="2">
    <location>
        <begin position="68"/>
        <end position="90"/>
    </location>
</feature>
<dbReference type="Proteomes" id="UP000639274">
    <property type="component" value="Chromosome"/>
</dbReference>
<evidence type="ECO:0000256" key="1">
    <source>
        <dbReference type="SAM" id="MobiDB-lite"/>
    </source>
</evidence>
<protein>
    <submittedName>
        <fullName evidence="3">Uncharacterized protein</fullName>
    </submittedName>
</protein>
<feature type="transmembrane region" description="Helical" evidence="2">
    <location>
        <begin position="32"/>
        <end position="56"/>
    </location>
</feature>
<dbReference type="EMBL" id="CP071518">
    <property type="protein sequence ID" value="QSX79757.1"/>
    <property type="molecule type" value="Genomic_DNA"/>
</dbReference>
<keyword evidence="4" id="KW-1185">Reference proteome</keyword>
<dbReference type="KEGG" id="lsf:I8J32_007965"/>
<evidence type="ECO:0000313" key="3">
    <source>
        <dbReference type="EMBL" id="QSX79757.1"/>
    </source>
</evidence>
<feature type="region of interest" description="Disordered" evidence="1">
    <location>
        <begin position="1"/>
        <end position="25"/>
    </location>
</feature>
<evidence type="ECO:0000256" key="2">
    <source>
        <dbReference type="SAM" id="Phobius"/>
    </source>
</evidence>
<proteinExistence type="predicted"/>
<dbReference type="RefSeq" id="WP_200610447.1">
    <property type="nucleotide sequence ID" value="NZ_CP071518.1"/>
</dbReference>
<organism evidence="3 4">
    <name type="scientific">Agrilutibacter solisilvae</name>
    <dbReference type="NCBI Taxonomy" id="2763317"/>
    <lineage>
        <taxon>Bacteria</taxon>
        <taxon>Pseudomonadati</taxon>
        <taxon>Pseudomonadota</taxon>
        <taxon>Gammaproteobacteria</taxon>
        <taxon>Lysobacterales</taxon>
        <taxon>Lysobacteraceae</taxon>
        <taxon>Agrilutibacter</taxon>
    </lineage>
</organism>
<keyword evidence="2" id="KW-0472">Membrane</keyword>
<keyword evidence="2" id="KW-1133">Transmembrane helix</keyword>
<gene>
    <name evidence="3" type="ORF">I8J32_007965</name>
</gene>
<name>A0A974Y1L9_9GAMM</name>